<feature type="domain" description="MbtH-like" evidence="1">
    <location>
        <begin position="1"/>
        <end position="51"/>
    </location>
</feature>
<dbReference type="InterPro" id="IPR038020">
    <property type="entry name" value="MbtH-like_sf"/>
</dbReference>
<accession>A0ABX1FF58</accession>
<dbReference type="Pfam" id="PF03621">
    <property type="entry name" value="MbtH"/>
    <property type="match status" value="1"/>
</dbReference>
<dbReference type="PANTHER" id="PTHR38444">
    <property type="entry name" value="ENTEROBACTIN BIOSYNTHESIS PROTEIN YBDZ"/>
    <property type="match status" value="1"/>
</dbReference>
<dbReference type="EMBL" id="VSRL01000034">
    <property type="protein sequence ID" value="NKE57578.1"/>
    <property type="molecule type" value="Genomic_DNA"/>
</dbReference>
<dbReference type="InterPro" id="IPR005153">
    <property type="entry name" value="MbtH-like_dom"/>
</dbReference>
<dbReference type="PANTHER" id="PTHR38444:SF1">
    <property type="entry name" value="ENTEROBACTIN BIOSYNTHESIS PROTEIN YBDZ"/>
    <property type="match status" value="1"/>
</dbReference>
<gene>
    <name evidence="2" type="ORF">FXN61_12325</name>
</gene>
<protein>
    <submittedName>
        <fullName evidence="2">MbtH family NRPS accessory protein</fullName>
    </submittedName>
</protein>
<name>A0ABX1FF58_9PSEU</name>
<dbReference type="Proteomes" id="UP001515943">
    <property type="component" value="Unassembled WGS sequence"/>
</dbReference>
<organism evidence="2 3">
    <name type="scientific">Lentzea indica</name>
    <dbReference type="NCBI Taxonomy" id="2604800"/>
    <lineage>
        <taxon>Bacteria</taxon>
        <taxon>Bacillati</taxon>
        <taxon>Actinomycetota</taxon>
        <taxon>Actinomycetes</taxon>
        <taxon>Pseudonocardiales</taxon>
        <taxon>Pseudonocardiaceae</taxon>
        <taxon>Lentzea</taxon>
    </lineage>
</organism>
<proteinExistence type="predicted"/>
<dbReference type="RefSeq" id="WP_167973438.1">
    <property type="nucleotide sequence ID" value="NZ_VSRL01000034.1"/>
</dbReference>
<dbReference type="Gene3D" id="3.90.820.10">
    <property type="entry name" value="Structural Genomics, Unknown Function 30-nov-00 1gh9 Mol_id"/>
    <property type="match status" value="1"/>
</dbReference>
<evidence type="ECO:0000313" key="3">
    <source>
        <dbReference type="Proteomes" id="UP001515943"/>
    </source>
</evidence>
<dbReference type="SMART" id="SM00923">
    <property type="entry name" value="MbtH"/>
    <property type="match status" value="1"/>
</dbReference>
<sequence length="65" mass="7348">MARADCGRFFRVVVNEEGRYSIWPTDLAVPGGWRPTGFSGTRQACLNQVTELWRDMRPGDETGTE</sequence>
<keyword evidence="3" id="KW-1185">Reference proteome</keyword>
<evidence type="ECO:0000313" key="2">
    <source>
        <dbReference type="EMBL" id="NKE57578.1"/>
    </source>
</evidence>
<dbReference type="InterPro" id="IPR037407">
    <property type="entry name" value="MLP_fam"/>
</dbReference>
<dbReference type="SUPFAM" id="SSF160582">
    <property type="entry name" value="MbtH-like"/>
    <property type="match status" value="1"/>
</dbReference>
<evidence type="ECO:0000259" key="1">
    <source>
        <dbReference type="SMART" id="SM00923"/>
    </source>
</evidence>
<reference evidence="2 3" key="1">
    <citation type="submission" date="2019-08" db="EMBL/GenBank/DDBJ databases">
        <title>Lentzea from Indian Himalayas.</title>
        <authorList>
            <person name="Mandal S."/>
            <person name="Mallick Gupta A."/>
            <person name="Maiti P.K."/>
            <person name="Sarkar J."/>
            <person name="Mandal S."/>
        </authorList>
    </citation>
    <scope>NUCLEOTIDE SEQUENCE [LARGE SCALE GENOMIC DNA]</scope>
    <source>
        <strain evidence="2 3">PSKA42</strain>
    </source>
</reference>
<comment type="caution">
    <text evidence="2">The sequence shown here is derived from an EMBL/GenBank/DDBJ whole genome shotgun (WGS) entry which is preliminary data.</text>
</comment>